<evidence type="ECO:0000256" key="2">
    <source>
        <dbReference type="ARBA" id="ARBA00004906"/>
    </source>
</evidence>
<keyword evidence="7" id="KW-1133">Transmembrane helix</keyword>
<dbReference type="Gene3D" id="3.30.710.10">
    <property type="entry name" value="Potassium Channel Kv1.1, Chain A"/>
    <property type="match status" value="1"/>
</dbReference>
<evidence type="ECO:0000256" key="4">
    <source>
        <dbReference type="ARBA" id="ARBA00022574"/>
    </source>
</evidence>
<dbReference type="Gramene" id="mRNA:HanXRQr2_Chr03g0094341">
    <property type="protein sequence ID" value="mRNA:HanXRQr2_Chr03g0094341"/>
    <property type="gene ID" value="HanXRQr2_Chr03g0094341"/>
</dbReference>
<keyword evidence="7" id="KW-0812">Transmembrane</keyword>
<evidence type="ECO:0000256" key="6">
    <source>
        <dbReference type="ARBA" id="ARBA00023242"/>
    </source>
</evidence>
<dbReference type="Pfam" id="PF01466">
    <property type="entry name" value="Skp1"/>
    <property type="match status" value="1"/>
</dbReference>
<feature type="transmembrane region" description="Helical" evidence="7">
    <location>
        <begin position="256"/>
        <end position="277"/>
    </location>
</feature>
<keyword evidence="7" id="KW-0472">Membrane</keyword>
<evidence type="ECO:0000313" key="10">
    <source>
        <dbReference type="Proteomes" id="UP000215914"/>
    </source>
</evidence>
<dbReference type="InterPro" id="IPR036296">
    <property type="entry name" value="SKP1-like_dim_sf"/>
</dbReference>
<dbReference type="PANTHER" id="PTHR11024">
    <property type="entry name" value="NUCLEAR PORE COMPLEX PROTEIN SEC13 / SEH1 FAMILY MEMBER"/>
    <property type="match status" value="1"/>
</dbReference>
<evidence type="ECO:0000256" key="5">
    <source>
        <dbReference type="ARBA" id="ARBA00022737"/>
    </source>
</evidence>
<dbReference type="GO" id="GO:0006511">
    <property type="term" value="P:ubiquitin-dependent protein catabolic process"/>
    <property type="evidence" value="ECO:0007669"/>
    <property type="project" value="InterPro"/>
</dbReference>
<evidence type="ECO:0000256" key="1">
    <source>
        <dbReference type="ARBA" id="ARBA00004259"/>
    </source>
</evidence>
<dbReference type="GO" id="GO:0005635">
    <property type="term" value="C:nuclear envelope"/>
    <property type="evidence" value="ECO:0007669"/>
    <property type="project" value="UniProtKB-SubCell"/>
</dbReference>
<dbReference type="InterPro" id="IPR016072">
    <property type="entry name" value="Skp1_comp_dimer"/>
</dbReference>
<name>A0A9K3JCP0_HELAN</name>
<dbReference type="PANTHER" id="PTHR11024:SF3">
    <property type="entry name" value="NUCLEOPORIN SEH1"/>
    <property type="match status" value="1"/>
</dbReference>
<dbReference type="GO" id="GO:0005198">
    <property type="term" value="F:structural molecule activity"/>
    <property type="evidence" value="ECO:0007669"/>
    <property type="project" value="InterPro"/>
</dbReference>
<evidence type="ECO:0000259" key="8">
    <source>
        <dbReference type="Pfam" id="PF01466"/>
    </source>
</evidence>
<proteinExistence type="predicted"/>
<sequence>MIEGKTPEEIRETFHIPDDLTEEEKLEPLKNITDDLRIRLLNRLYARKRKELKEKEKLKTIAYSSGLVKVYEILDSTELDNWQLQNPQRSETLPTSFVLGFNSDTPQLNSPKVSEFDQDHQRWLPVAELAEPDDNGDRVCALAWAPNIGRPYELIAVATSNGLSIWKMASNPDHNGRLSVEKVVTFPCHENEDDRYNKLTPGSTRLMKRLQIQERFIPLDSRIGTKRIPKHMRTHKQTELEKAKATLLLATFPKRYFGFFQLTYVLILISVLIIYIYI</sequence>
<organism evidence="9 10">
    <name type="scientific">Helianthus annuus</name>
    <name type="common">Common sunflower</name>
    <dbReference type="NCBI Taxonomy" id="4232"/>
    <lineage>
        <taxon>Eukaryota</taxon>
        <taxon>Viridiplantae</taxon>
        <taxon>Streptophyta</taxon>
        <taxon>Embryophyta</taxon>
        <taxon>Tracheophyta</taxon>
        <taxon>Spermatophyta</taxon>
        <taxon>Magnoliopsida</taxon>
        <taxon>eudicotyledons</taxon>
        <taxon>Gunneridae</taxon>
        <taxon>Pentapetalae</taxon>
        <taxon>asterids</taxon>
        <taxon>campanulids</taxon>
        <taxon>Asterales</taxon>
        <taxon>Asteraceae</taxon>
        <taxon>Asteroideae</taxon>
        <taxon>Heliantheae alliance</taxon>
        <taxon>Heliantheae</taxon>
        <taxon>Helianthus</taxon>
    </lineage>
</organism>
<reference evidence="9" key="2">
    <citation type="submission" date="2020-06" db="EMBL/GenBank/DDBJ databases">
        <title>Helianthus annuus Genome sequencing and assembly Release 2.</title>
        <authorList>
            <person name="Gouzy J."/>
            <person name="Langlade N."/>
            <person name="Munos S."/>
        </authorList>
    </citation>
    <scope>NUCLEOTIDE SEQUENCE</scope>
    <source>
        <tissue evidence="9">Leaves</tissue>
    </source>
</reference>
<comment type="pathway">
    <text evidence="2">Protein modification; protein ubiquitination.</text>
</comment>
<accession>A0A9K3JCP0</accession>
<evidence type="ECO:0000256" key="7">
    <source>
        <dbReference type="SAM" id="Phobius"/>
    </source>
</evidence>
<dbReference type="SUPFAM" id="SSF81382">
    <property type="entry name" value="Skp1 dimerisation domain-like"/>
    <property type="match status" value="1"/>
</dbReference>
<keyword evidence="10" id="KW-1185">Reference proteome</keyword>
<dbReference type="InterPro" id="IPR011333">
    <property type="entry name" value="SKP1/BTB/POZ_sf"/>
</dbReference>
<keyword evidence="3" id="KW-0813">Transport</keyword>
<feature type="domain" description="SKP1 component dimerisation" evidence="8">
    <location>
        <begin position="1"/>
        <end position="26"/>
    </location>
</feature>
<keyword evidence="4" id="KW-0853">WD repeat</keyword>
<dbReference type="Proteomes" id="UP000215914">
    <property type="component" value="Unassembled WGS sequence"/>
</dbReference>
<comment type="subcellular location">
    <subcellularLocation>
        <location evidence="1">Nucleus envelope</location>
    </subcellularLocation>
</comment>
<dbReference type="EMBL" id="MNCJ02000318">
    <property type="protein sequence ID" value="KAF5813103.1"/>
    <property type="molecule type" value="Genomic_DNA"/>
</dbReference>
<comment type="caution">
    <text evidence="9">The sequence shown here is derived from an EMBL/GenBank/DDBJ whole genome shotgun (WGS) entry which is preliminary data.</text>
</comment>
<evidence type="ECO:0000256" key="3">
    <source>
        <dbReference type="ARBA" id="ARBA00022448"/>
    </source>
</evidence>
<keyword evidence="5" id="KW-0677">Repeat</keyword>
<protein>
    <submittedName>
        <fullName evidence="9">WD40/YVTN repeat-like-containing domain superfamily, SKP1 component, dimerization</fullName>
    </submittedName>
</protein>
<dbReference type="AlphaFoldDB" id="A0A9K3JCP0"/>
<keyword evidence="6" id="KW-0539">Nucleus</keyword>
<dbReference type="InterPro" id="IPR037363">
    <property type="entry name" value="Sec13/Seh1_fam"/>
</dbReference>
<reference evidence="9" key="1">
    <citation type="journal article" date="2017" name="Nature">
        <title>The sunflower genome provides insights into oil metabolism, flowering and Asterid evolution.</title>
        <authorList>
            <person name="Badouin H."/>
            <person name="Gouzy J."/>
            <person name="Grassa C.J."/>
            <person name="Murat F."/>
            <person name="Staton S.E."/>
            <person name="Cottret L."/>
            <person name="Lelandais-Briere C."/>
            <person name="Owens G.L."/>
            <person name="Carrere S."/>
            <person name="Mayjonade B."/>
            <person name="Legrand L."/>
            <person name="Gill N."/>
            <person name="Kane N.C."/>
            <person name="Bowers J.E."/>
            <person name="Hubner S."/>
            <person name="Bellec A."/>
            <person name="Berard A."/>
            <person name="Berges H."/>
            <person name="Blanchet N."/>
            <person name="Boniface M.C."/>
            <person name="Brunel D."/>
            <person name="Catrice O."/>
            <person name="Chaidir N."/>
            <person name="Claudel C."/>
            <person name="Donnadieu C."/>
            <person name="Faraut T."/>
            <person name="Fievet G."/>
            <person name="Helmstetter N."/>
            <person name="King M."/>
            <person name="Knapp S.J."/>
            <person name="Lai Z."/>
            <person name="Le Paslier M.C."/>
            <person name="Lippi Y."/>
            <person name="Lorenzon L."/>
            <person name="Mandel J.R."/>
            <person name="Marage G."/>
            <person name="Marchand G."/>
            <person name="Marquand E."/>
            <person name="Bret-Mestries E."/>
            <person name="Morien E."/>
            <person name="Nambeesan S."/>
            <person name="Nguyen T."/>
            <person name="Pegot-Espagnet P."/>
            <person name="Pouilly N."/>
            <person name="Raftis F."/>
            <person name="Sallet E."/>
            <person name="Schiex T."/>
            <person name="Thomas J."/>
            <person name="Vandecasteele C."/>
            <person name="Vares D."/>
            <person name="Vear F."/>
            <person name="Vautrin S."/>
            <person name="Crespi M."/>
            <person name="Mangin B."/>
            <person name="Burke J.M."/>
            <person name="Salse J."/>
            <person name="Munos S."/>
            <person name="Vincourt P."/>
            <person name="Rieseberg L.H."/>
            <person name="Langlade N.B."/>
        </authorList>
    </citation>
    <scope>NUCLEOTIDE SEQUENCE</scope>
    <source>
        <tissue evidence="9">Leaves</tissue>
    </source>
</reference>
<dbReference type="Gene3D" id="2.130.10.10">
    <property type="entry name" value="YVTN repeat-like/Quinoprotein amine dehydrogenase"/>
    <property type="match status" value="1"/>
</dbReference>
<evidence type="ECO:0000313" key="9">
    <source>
        <dbReference type="EMBL" id="KAF5813103.1"/>
    </source>
</evidence>
<gene>
    <name evidence="9" type="ORF">HanXRQr2_Chr03g0094341</name>
</gene>
<dbReference type="InterPro" id="IPR015943">
    <property type="entry name" value="WD40/YVTN_repeat-like_dom_sf"/>
</dbReference>